<dbReference type="InterPro" id="IPR003848">
    <property type="entry name" value="DUF218"/>
</dbReference>
<dbReference type="InterPro" id="IPR051599">
    <property type="entry name" value="Cell_Envelope_Assoc"/>
</dbReference>
<evidence type="ECO:0000313" key="4">
    <source>
        <dbReference type="Proteomes" id="UP000294914"/>
    </source>
</evidence>
<reference evidence="3 4" key="1">
    <citation type="submission" date="2019-03" db="EMBL/GenBank/DDBJ databases">
        <title>Genomic Encyclopedia of Type Strains, Phase IV (KMG-IV): sequencing the most valuable type-strain genomes for metagenomic binning, comparative biology and taxonomic classification.</title>
        <authorList>
            <person name="Goeker M."/>
        </authorList>
    </citation>
    <scope>NUCLEOTIDE SEQUENCE [LARGE SCALE GENOMIC DNA]</scope>
    <source>
        <strain evidence="3 4">DSM 16326</strain>
    </source>
</reference>
<dbReference type="PANTHER" id="PTHR30336:SF4">
    <property type="entry name" value="ENVELOPE BIOGENESIS FACTOR ELYC"/>
    <property type="match status" value="1"/>
</dbReference>
<dbReference type="Proteomes" id="UP000294914">
    <property type="component" value="Unassembled WGS sequence"/>
</dbReference>
<gene>
    <name evidence="3" type="ORF">EDC23_0703</name>
</gene>
<keyword evidence="1" id="KW-0812">Transmembrane</keyword>
<feature type="domain" description="DUF218" evidence="2">
    <location>
        <begin position="81"/>
        <end position="244"/>
    </location>
</feature>
<dbReference type="RefSeq" id="WP_208321249.1">
    <property type="nucleotide sequence ID" value="NZ_SOQX01000001.1"/>
</dbReference>
<keyword evidence="4" id="KW-1185">Reference proteome</keyword>
<dbReference type="Pfam" id="PF02698">
    <property type="entry name" value="DUF218"/>
    <property type="match status" value="1"/>
</dbReference>
<dbReference type="CDD" id="cd06259">
    <property type="entry name" value="YdcF-like"/>
    <property type="match status" value="1"/>
</dbReference>
<evidence type="ECO:0000313" key="3">
    <source>
        <dbReference type="EMBL" id="TDY04328.1"/>
    </source>
</evidence>
<dbReference type="EMBL" id="SOQX01000001">
    <property type="protein sequence ID" value="TDY04328.1"/>
    <property type="molecule type" value="Genomic_DNA"/>
</dbReference>
<sequence>MEILLIRLVEAVLMPPGLMILMMLLGTLLVGRLFITGRLLIIGGFVLLVAASLPVVSNNLLALLEQTAPTTPAQLNQRQAQAIVILGGGRYVDAPEYNGEDTVSKHTLERLRYGARLHRQSGLPILVTGGNPYGHASAEGELMRRVLENEFRVPVKWVESASANTWENARYSRQQLKRDGITRIALVTHAWHMPRSVLVFEQHDLDVIPAPTAYSTRARPLLLHFVPNAGALDDTRKALHEILGRLWYAMRY</sequence>
<dbReference type="GO" id="GO:0000270">
    <property type="term" value="P:peptidoglycan metabolic process"/>
    <property type="evidence" value="ECO:0007669"/>
    <property type="project" value="TreeGrafter"/>
</dbReference>
<feature type="transmembrane region" description="Helical" evidence="1">
    <location>
        <begin position="12"/>
        <end position="35"/>
    </location>
</feature>
<proteinExistence type="predicted"/>
<dbReference type="Gene3D" id="3.40.50.620">
    <property type="entry name" value="HUPs"/>
    <property type="match status" value="1"/>
</dbReference>
<comment type="caution">
    <text evidence="3">The sequence shown here is derived from an EMBL/GenBank/DDBJ whole genome shotgun (WGS) entry which is preliminary data.</text>
</comment>
<dbReference type="PANTHER" id="PTHR30336">
    <property type="entry name" value="INNER MEMBRANE PROTEIN, PROBABLE PERMEASE"/>
    <property type="match status" value="1"/>
</dbReference>
<organism evidence="3 4">
    <name type="scientific">Thiohalophilus thiocyanatoxydans</name>
    <dbReference type="NCBI Taxonomy" id="381308"/>
    <lineage>
        <taxon>Bacteria</taxon>
        <taxon>Pseudomonadati</taxon>
        <taxon>Pseudomonadota</taxon>
        <taxon>Gammaproteobacteria</taxon>
        <taxon>Thiohalomonadales</taxon>
        <taxon>Thiohalophilaceae</taxon>
        <taxon>Thiohalophilus</taxon>
    </lineage>
</organism>
<dbReference type="GO" id="GO:0043164">
    <property type="term" value="P:Gram-negative-bacterium-type cell wall biogenesis"/>
    <property type="evidence" value="ECO:0007669"/>
    <property type="project" value="TreeGrafter"/>
</dbReference>
<keyword evidence="1" id="KW-0472">Membrane</keyword>
<keyword evidence="1" id="KW-1133">Transmembrane helix</keyword>
<dbReference type="AlphaFoldDB" id="A0A4R8IUJ4"/>
<dbReference type="GO" id="GO:0005886">
    <property type="term" value="C:plasma membrane"/>
    <property type="evidence" value="ECO:0007669"/>
    <property type="project" value="TreeGrafter"/>
</dbReference>
<evidence type="ECO:0000259" key="2">
    <source>
        <dbReference type="Pfam" id="PF02698"/>
    </source>
</evidence>
<feature type="transmembrane region" description="Helical" evidence="1">
    <location>
        <begin position="41"/>
        <end position="64"/>
    </location>
</feature>
<dbReference type="InterPro" id="IPR014729">
    <property type="entry name" value="Rossmann-like_a/b/a_fold"/>
</dbReference>
<evidence type="ECO:0000256" key="1">
    <source>
        <dbReference type="SAM" id="Phobius"/>
    </source>
</evidence>
<name>A0A4R8IUJ4_9GAMM</name>
<accession>A0A4R8IUJ4</accession>
<protein>
    <submittedName>
        <fullName evidence="3">Uncharacterized SAM-binding protein YcdF (DUF218 family)</fullName>
    </submittedName>
</protein>